<proteinExistence type="predicted"/>
<reference evidence="1" key="1">
    <citation type="submission" date="2020-10" db="EMBL/GenBank/DDBJ databases">
        <title>Connecting structure to function with the recovery of over 1000 high-quality activated sludge metagenome-assembled genomes encoding full-length rRNA genes using long-read sequencing.</title>
        <authorList>
            <person name="Singleton C.M."/>
            <person name="Petriglieri F."/>
            <person name="Kristensen J.M."/>
            <person name="Kirkegaard R.H."/>
            <person name="Michaelsen T.Y."/>
            <person name="Andersen M.H."/>
            <person name="Karst S.M."/>
            <person name="Dueholm M.S."/>
            <person name="Nielsen P.H."/>
            <person name="Albertsen M."/>
        </authorList>
    </citation>
    <scope>NUCLEOTIDE SEQUENCE</scope>
    <source>
        <strain evidence="1">Bjer_18-Q3-R1-45_BAT3C.347</strain>
    </source>
</reference>
<comment type="caution">
    <text evidence="1">The sequence shown here is derived from an EMBL/GenBank/DDBJ whole genome shotgun (WGS) entry which is preliminary data.</text>
</comment>
<accession>A0A9D7HSS7</accession>
<sequence>MATLPYRTISNSGAIIDATFELHEHTGDARHVALMLSAVMSVLDHEISPRQQVANGDVLQALAMALALRAEMLPAAHEMKHGLARQLLEQALAAMVDAHHGRGGVGHA</sequence>
<organism evidence="1 2">
    <name type="scientific">Candidatus Methylophosphatis roskildensis</name>
    <dbReference type="NCBI Taxonomy" id="2899263"/>
    <lineage>
        <taxon>Bacteria</taxon>
        <taxon>Pseudomonadati</taxon>
        <taxon>Pseudomonadota</taxon>
        <taxon>Betaproteobacteria</taxon>
        <taxon>Nitrosomonadales</taxon>
        <taxon>Sterolibacteriaceae</taxon>
        <taxon>Candidatus Methylophosphatis</taxon>
    </lineage>
</organism>
<dbReference type="AlphaFoldDB" id="A0A9D7HSS7"/>
<dbReference type="EMBL" id="JADJEV010000005">
    <property type="protein sequence ID" value="MBK6974936.1"/>
    <property type="molecule type" value="Genomic_DNA"/>
</dbReference>
<protein>
    <submittedName>
        <fullName evidence="1">Uncharacterized protein</fullName>
    </submittedName>
</protein>
<dbReference type="Proteomes" id="UP000807785">
    <property type="component" value="Unassembled WGS sequence"/>
</dbReference>
<gene>
    <name evidence="1" type="ORF">IPH26_19060</name>
</gene>
<name>A0A9D7HSS7_9PROT</name>
<evidence type="ECO:0000313" key="1">
    <source>
        <dbReference type="EMBL" id="MBK6974936.1"/>
    </source>
</evidence>
<evidence type="ECO:0000313" key="2">
    <source>
        <dbReference type="Proteomes" id="UP000807785"/>
    </source>
</evidence>